<sequence>MQAEQISLEDKNHELSEAYKEKAKAQQQTLKLYQGLKAQVMVSHVAHAAGDEAEYTLQTARRDRFIDRLPGTRTESAPLGTPSNPHKSRLPVLGGTRQNPYLNPDAATPYQSSTMTRQPLAGSMAPHDLGNFARGGRSSGRPAGGHTGGGWYDELADA</sequence>
<dbReference type="STRING" id="426418.B2VR01"/>
<dbReference type="HOGENOM" id="CLU_1670284_0_0_1"/>
<proteinExistence type="predicted"/>
<accession>B2VR01</accession>
<reference evidence="3" key="1">
    <citation type="journal article" date="2013" name="G3 (Bethesda)">
        <title>Comparative genomics of a plant-pathogenic fungus, Pyrenophora tritici-repentis, reveals transduplication and the impact of repeat elements on pathogenicity and population divergence.</title>
        <authorList>
            <person name="Manning V.A."/>
            <person name="Pandelova I."/>
            <person name="Dhillon B."/>
            <person name="Wilhelm L.J."/>
            <person name="Goodwin S.B."/>
            <person name="Berlin A.M."/>
            <person name="Figueroa M."/>
            <person name="Freitag M."/>
            <person name="Hane J.K."/>
            <person name="Henrissat B."/>
            <person name="Holman W.H."/>
            <person name="Kodira C.D."/>
            <person name="Martin J."/>
            <person name="Oliver R.P."/>
            <person name="Robbertse B."/>
            <person name="Schackwitz W."/>
            <person name="Schwartz D.C."/>
            <person name="Spatafora J.W."/>
            <person name="Turgeon B.G."/>
            <person name="Yandava C."/>
            <person name="Young S."/>
            <person name="Zhou S."/>
            <person name="Zeng Q."/>
            <person name="Grigoriev I.V."/>
            <person name="Ma L.-J."/>
            <person name="Ciuffetti L.M."/>
        </authorList>
    </citation>
    <scope>NUCLEOTIDE SEQUENCE [LARGE SCALE GENOMIC DNA]</scope>
    <source>
        <strain evidence="3">Pt-1C-BFP</strain>
    </source>
</reference>
<dbReference type="OrthoDB" id="441210at2759"/>
<dbReference type="EMBL" id="DS231615">
    <property type="protein sequence ID" value="EDU39993.1"/>
    <property type="molecule type" value="Genomic_DNA"/>
</dbReference>
<gene>
    <name evidence="2" type="ORF">PTRG_00555</name>
</gene>
<evidence type="ECO:0000256" key="1">
    <source>
        <dbReference type="SAM" id="MobiDB-lite"/>
    </source>
</evidence>
<feature type="compositionally biased region" description="Gly residues" evidence="1">
    <location>
        <begin position="142"/>
        <end position="151"/>
    </location>
</feature>
<organism evidence="2 3">
    <name type="scientific">Pyrenophora tritici-repentis (strain Pt-1C-BFP)</name>
    <name type="common">Wheat tan spot fungus</name>
    <name type="synonym">Drechslera tritici-repentis</name>
    <dbReference type="NCBI Taxonomy" id="426418"/>
    <lineage>
        <taxon>Eukaryota</taxon>
        <taxon>Fungi</taxon>
        <taxon>Dikarya</taxon>
        <taxon>Ascomycota</taxon>
        <taxon>Pezizomycotina</taxon>
        <taxon>Dothideomycetes</taxon>
        <taxon>Pleosporomycetidae</taxon>
        <taxon>Pleosporales</taxon>
        <taxon>Pleosporineae</taxon>
        <taxon>Pleosporaceae</taxon>
        <taxon>Pyrenophora</taxon>
    </lineage>
</organism>
<protein>
    <submittedName>
        <fullName evidence="2">Uncharacterized protein</fullName>
    </submittedName>
</protein>
<name>B2VR01_PYRTR</name>
<evidence type="ECO:0000313" key="3">
    <source>
        <dbReference type="Proteomes" id="UP000001471"/>
    </source>
</evidence>
<dbReference type="InParanoid" id="B2VR01"/>
<dbReference type="AlphaFoldDB" id="B2VR01"/>
<evidence type="ECO:0000313" key="2">
    <source>
        <dbReference type="EMBL" id="EDU39993.1"/>
    </source>
</evidence>
<feature type="region of interest" description="Disordered" evidence="1">
    <location>
        <begin position="66"/>
        <end position="158"/>
    </location>
</feature>
<dbReference type="Proteomes" id="UP000001471">
    <property type="component" value="Unassembled WGS sequence"/>
</dbReference>